<dbReference type="PANTHER" id="PTHR37845">
    <property type="entry name" value="SEQUENCE ORPHAN"/>
    <property type="match status" value="1"/>
</dbReference>
<dbReference type="GO" id="GO:0005739">
    <property type="term" value="C:mitochondrion"/>
    <property type="evidence" value="ECO:0007669"/>
    <property type="project" value="TreeGrafter"/>
</dbReference>
<dbReference type="InterPro" id="IPR038781">
    <property type="entry name" value="C365.16-ike"/>
</dbReference>
<proteinExistence type="predicted"/>
<name>A0A830HPC9_9CHLO</name>
<reference evidence="2" key="1">
    <citation type="submission" date="2020-10" db="EMBL/GenBank/DDBJ databases">
        <title>Unveiling of a novel bifunctional photoreceptor, Dualchrome1, isolated from a cosmopolitan green alga.</title>
        <authorList>
            <person name="Suzuki S."/>
            <person name="Kawachi M."/>
        </authorList>
    </citation>
    <scope>NUCLEOTIDE SEQUENCE</scope>
    <source>
        <strain evidence="2">NIES 2893</strain>
    </source>
</reference>
<organism evidence="2 3">
    <name type="scientific">Pycnococcus provasolii</name>
    <dbReference type="NCBI Taxonomy" id="41880"/>
    <lineage>
        <taxon>Eukaryota</taxon>
        <taxon>Viridiplantae</taxon>
        <taxon>Chlorophyta</taxon>
        <taxon>Pseudoscourfieldiophyceae</taxon>
        <taxon>Pseudoscourfieldiales</taxon>
        <taxon>Pycnococcaceae</taxon>
        <taxon>Pycnococcus</taxon>
    </lineage>
</organism>
<dbReference type="AlphaFoldDB" id="A0A830HPC9"/>
<keyword evidence="3" id="KW-1185">Reference proteome</keyword>
<comment type="caution">
    <text evidence="2">The sequence shown here is derived from an EMBL/GenBank/DDBJ whole genome shotgun (WGS) entry which is preliminary data.</text>
</comment>
<evidence type="ECO:0000313" key="2">
    <source>
        <dbReference type="EMBL" id="GHP07301.1"/>
    </source>
</evidence>
<dbReference type="EMBL" id="BNJQ01000016">
    <property type="protein sequence ID" value="GHP07301.1"/>
    <property type="molecule type" value="Genomic_DNA"/>
</dbReference>
<dbReference type="PANTHER" id="PTHR37845:SF1">
    <property type="entry name" value="SEQUENCE ORPHAN"/>
    <property type="match status" value="1"/>
</dbReference>
<feature type="compositionally biased region" description="Gly residues" evidence="1">
    <location>
        <begin position="9"/>
        <end position="24"/>
    </location>
</feature>
<dbReference type="OrthoDB" id="275936at2759"/>
<feature type="region of interest" description="Disordered" evidence="1">
    <location>
        <begin position="1"/>
        <end position="30"/>
    </location>
</feature>
<dbReference type="Proteomes" id="UP000660262">
    <property type="component" value="Unassembled WGS sequence"/>
</dbReference>
<protein>
    <submittedName>
        <fullName evidence="2">Uncharacterized protein</fullName>
    </submittedName>
</protein>
<gene>
    <name evidence="2" type="ORF">PPROV_000604200</name>
</gene>
<evidence type="ECO:0000313" key="3">
    <source>
        <dbReference type="Proteomes" id="UP000660262"/>
    </source>
</evidence>
<sequence>MPAPHGEGEGGGEGGGSGSGGGSGFSPRSRSPFVRDAVSALITGLTVAPFVTALDRAVVRITAGTSTSLSAALGTEISQFAKKPFLYFTCPGFRIVASLYACTYLAANCADTWHDMANVKDDSKKMKSAGFTRFVATSAVNLPLSVLQDRAFARLFGNVRPRELPFLSYALFMTRDAGTMLASFYAPKHVAQALAKQASAYGDEPEAATTTAVVVPRWADVVATVACPIAMQFVTAPMHSLALDMYNRKSAGVLDRARFVAKMWPSTFVGRGARIAPAYSIGLLLNRTMRESVFGVDNV</sequence>
<accession>A0A830HPC9</accession>
<evidence type="ECO:0000256" key="1">
    <source>
        <dbReference type="SAM" id="MobiDB-lite"/>
    </source>
</evidence>